<organism evidence="6 7">
    <name type="scientific">Paraburkholderia metrosideri</name>
    <dbReference type="NCBI Taxonomy" id="580937"/>
    <lineage>
        <taxon>Bacteria</taxon>
        <taxon>Pseudomonadati</taxon>
        <taxon>Pseudomonadota</taxon>
        <taxon>Betaproteobacteria</taxon>
        <taxon>Burkholderiales</taxon>
        <taxon>Burkholderiaceae</taxon>
        <taxon>Paraburkholderia</taxon>
    </lineage>
</organism>
<dbReference type="InterPro" id="IPR050090">
    <property type="entry name" value="Tyrosine_recombinase_XerCD"/>
</dbReference>
<evidence type="ECO:0000256" key="4">
    <source>
        <dbReference type="ARBA" id="ARBA00023172"/>
    </source>
</evidence>
<dbReference type="SUPFAM" id="SSF56349">
    <property type="entry name" value="DNA breaking-rejoining enzymes"/>
    <property type="match status" value="1"/>
</dbReference>
<dbReference type="PANTHER" id="PTHR30349:SF41">
    <property type="entry name" value="INTEGRASE_RECOMBINASE PROTEIN MJ0367-RELATED"/>
    <property type="match status" value="1"/>
</dbReference>
<dbReference type="InterPro" id="IPR002104">
    <property type="entry name" value="Integrase_catalytic"/>
</dbReference>
<dbReference type="CDD" id="cd00397">
    <property type="entry name" value="DNA_BRE_C"/>
    <property type="match status" value="1"/>
</dbReference>
<sequence length="489" mass="55354">MAETAQILGFLPRKKGKTFFSAPKGTRLFRVKRGKDAITRDVSGLPLPVWPDGGWSPEMAGFIHSLAEKNLSLADRGGTPGTYVSQLSHIVRFCHGKKIDFHNLKDGDFIDFIDELTAKTPDGERSRSDRSVVSIGRRTLSFLDFVGNRWHIPDFLSPDGAFIKAELRTYTKASDGRSPVVRQYWHHSCLPAKSPEDKRYPVPEDYINRLRKAVHGIKSSGFVKRRRLVLLRALDMTGGRRIELANLRVSDVLSAKAMERPFLKLLTFKRGGEPVPRLVPVSHSELDYLIEYIKFYRGPLVARRLGKEDNDFVFLNEKTGAPIKPNTITLELHLLRKAAGIEGKAHPHLFRHRYITLALFRLVRAYNVQNKDQFSELLAHMTRFAQEVMERTGHKSMSSLSRYVDWVFALSASVEGNPETVEVSELGRTGRASVSELEAMRDEMSDQEFAAEAFVRLKGLVRDISKVDGRRENQISESMLGKAVKNRPV</sequence>
<keyword evidence="4" id="KW-0233">DNA recombination</keyword>
<dbReference type="InterPro" id="IPR011010">
    <property type="entry name" value="DNA_brk_join_enz"/>
</dbReference>
<reference evidence="6 7" key="1">
    <citation type="submission" date="2020-10" db="EMBL/GenBank/DDBJ databases">
        <authorList>
            <person name="Peeters C."/>
        </authorList>
    </citation>
    <scope>NUCLEOTIDE SEQUENCE [LARGE SCALE GENOMIC DNA]</scope>
    <source>
        <strain evidence="6 7">LMG 28140</strain>
    </source>
</reference>
<evidence type="ECO:0000256" key="3">
    <source>
        <dbReference type="ARBA" id="ARBA00023125"/>
    </source>
</evidence>
<comment type="caution">
    <text evidence="6">The sequence shown here is derived from an EMBL/GenBank/DDBJ whole genome shotgun (WGS) entry which is preliminary data.</text>
</comment>
<keyword evidence="7" id="KW-1185">Reference proteome</keyword>
<dbReference type="RefSeq" id="WP_201643840.1">
    <property type="nucleotide sequence ID" value="NZ_CAJHCP010000008.1"/>
</dbReference>
<dbReference type="PANTHER" id="PTHR30349">
    <property type="entry name" value="PHAGE INTEGRASE-RELATED"/>
    <property type="match status" value="1"/>
</dbReference>
<dbReference type="InterPro" id="IPR013762">
    <property type="entry name" value="Integrase-like_cat_sf"/>
</dbReference>
<comment type="similarity">
    <text evidence="1">Belongs to the 'phage' integrase family.</text>
</comment>
<accession>A0ABN7I1A6</accession>
<evidence type="ECO:0000259" key="5">
    <source>
        <dbReference type="PROSITE" id="PS51898"/>
    </source>
</evidence>
<keyword evidence="2" id="KW-0229">DNA integration</keyword>
<protein>
    <submittedName>
        <fullName evidence="6">Tyrosine recombinase XerC</fullName>
    </submittedName>
</protein>
<evidence type="ECO:0000313" key="6">
    <source>
        <dbReference type="EMBL" id="CAD6542883.1"/>
    </source>
</evidence>
<dbReference type="Proteomes" id="UP000598032">
    <property type="component" value="Unassembled WGS sequence"/>
</dbReference>
<evidence type="ECO:0000313" key="7">
    <source>
        <dbReference type="Proteomes" id="UP000598032"/>
    </source>
</evidence>
<keyword evidence="3" id="KW-0238">DNA-binding</keyword>
<dbReference type="Gene3D" id="1.10.443.10">
    <property type="entry name" value="Intergrase catalytic core"/>
    <property type="match status" value="1"/>
</dbReference>
<feature type="domain" description="Tyr recombinase" evidence="5">
    <location>
        <begin position="197"/>
        <end position="405"/>
    </location>
</feature>
<dbReference type="PROSITE" id="PS51898">
    <property type="entry name" value="TYR_RECOMBINASE"/>
    <property type="match status" value="1"/>
</dbReference>
<dbReference type="Pfam" id="PF00589">
    <property type="entry name" value="Phage_integrase"/>
    <property type="match status" value="1"/>
</dbReference>
<dbReference type="EMBL" id="CAJHCP010000008">
    <property type="protein sequence ID" value="CAD6542883.1"/>
    <property type="molecule type" value="Genomic_DNA"/>
</dbReference>
<proteinExistence type="inferred from homology"/>
<gene>
    <name evidence="6" type="primary">xerC_5</name>
    <name evidence="6" type="ORF">LMG28140_03833</name>
</gene>
<evidence type="ECO:0000256" key="1">
    <source>
        <dbReference type="ARBA" id="ARBA00008857"/>
    </source>
</evidence>
<evidence type="ECO:0000256" key="2">
    <source>
        <dbReference type="ARBA" id="ARBA00022908"/>
    </source>
</evidence>
<name>A0ABN7I1A6_9BURK</name>